<evidence type="ECO:0000313" key="2">
    <source>
        <dbReference type="EMBL" id="KAK2565320.1"/>
    </source>
</evidence>
<reference evidence="2" key="2">
    <citation type="journal article" date="2023" name="Science">
        <title>Genomic signatures of disease resistance in endangered staghorn corals.</title>
        <authorList>
            <person name="Vollmer S.V."/>
            <person name="Selwyn J.D."/>
            <person name="Despard B.A."/>
            <person name="Roesel C.L."/>
        </authorList>
    </citation>
    <scope>NUCLEOTIDE SEQUENCE</scope>
    <source>
        <strain evidence="2">K2</strain>
    </source>
</reference>
<name>A0AAD9QQ78_ACRCE</name>
<evidence type="ECO:0000256" key="1">
    <source>
        <dbReference type="SAM" id="Phobius"/>
    </source>
</evidence>
<keyword evidence="3" id="KW-1185">Reference proteome</keyword>
<sequence length="236" mass="27410">MKTRACIVCAEITSRDKLNLCRYNLRTMKTLSSIVLLHALLVIIAIGQQMETGDGKKIIIVMTGGRVENVQEQSPETTFNKRRHRKKEKWLLHWVKKMMLRRLIFFLNGKYKPVADCIEDVAKPNGDISFPRKTYNEPLATGWHFNLQEPKFEFETPWNRCFMILIIRVCILQMMPCYLRSNLDRNHAAPYEPFITVSFASVRCRCQINPLSDILACKNLDVTCIARHLGIMPLHT</sequence>
<reference evidence="2" key="1">
    <citation type="journal article" date="2023" name="G3 (Bethesda)">
        <title>Whole genome assembly and annotation of the endangered Caribbean coral Acropora cervicornis.</title>
        <authorList>
            <person name="Selwyn J.D."/>
            <person name="Vollmer S.V."/>
        </authorList>
    </citation>
    <scope>NUCLEOTIDE SEQUENCE</scope>
    <source>
        <strain evidence="2">K2</strain>
    </source>
</reference>
<dbReference type="AlphaFoldDB" id="A0AAD9QQ78"/>
<proteinExistence type="predicted"/>
<keyword evidence="1" id="KW-0472">Membrane</keyword>
<feature type="transmembrane region" description="Helical" evidence="1">
    <location>
        <begin position="30"/>
        <end position="47"/>
    </location>
</feature>
<dbReference type="EMBL" id="JARQWQ010000020">
    <property type="protein sequence ID" value="KAK2565320.1"/>
    <property type="molecule type" value="Genomic_DNA"/>
</dbReference>
<keyword evidence="1" id="KW-1133">Transmembrane helix</keyword>
<keyword evidence="1" id="KW-0812">Transmembrane</keyword>
<gene>
    <name evidence="2" type="ORF">P5673_011285</name>
</gene>
<evidence type="ECO:0000313" key="3">
    <source>
        <dbReference type="Proteomes" id="UP001249851"/>
    </source>
</evidence>
<dbReference type="Proteomes" id="UP001249851">
    <property type="component" value="Unassembled WGS sequence"/>
</dbReference>
<organism evidence="2 3">
    <name type="scientific">Acropora cervicornis</name>
    <name type="common">Staghorn coral</name>
    <dbReference type="NCBI Taxonomy" id="6130"/>
    <lineage>
        <taxon>Eukaryota</taxon>
        <taxon>Metazoa</taxon>
        <taxon>Cnidaria</taxon>
        <taxon>Anthozoa</taxon>
        <taxon>Hexacorallia</taxon>
        <taxon>Scleractinia</taxon>
        <taxon>Astrocoeniina</taxon>
        <taxon>Acroporidae</taxon>
        <taxon>Acropora</taxon>
    </lineage>
</organism>
<accession>A0AAD9QQ78</accession>
<protein>
    <submittedName>
        <fullName evidence="2">Uncharacterized protein</fullName>
    </submittedName>
</protein>
<comment type="caution">
    <text evidence="2">The sequence shown here is derived from an EMBL/GenBank/DDBJ whole genome shotgun (WGS) entry which is preliminary data.</text>
</comment>